<dbReference type="InterPro" id="IPR039391">
    <property type="entry name" value="Phytocyanin-like"/>
</dbReference>
<evidence type="ECO:0000256" key="9">
    <source>
        <dbReference type="ARBA" id="ARBA00037868"/>
    </source>
</evidence>
<dbReference type="RefSeq" id="XP_010272421.1">
    <property type="nucleotide sequence ID" value="XM_010274119.2"/>
</dbReference>
<dbReference type="SUPFAM" id="SSF49503">
    <property type="entry name" value="Cupredoxins"/>
    <property type="match status" value="1"/>
</dbReference>
<keyword evidence="2" id="KW-0336">GPI-anchor</keyword>
<feature type="domain" description="Phytocyanin" evidence="12">
    <location>
        <begin position="25"/>
        <end position="126"/>
    </location>
</feature>
<evidence type="ECO:0000256" key="7">
    <source>
        <dbReference type="ARBA" id="ARBA00023288"/>
    </source>
</evidence>
<reference evidence="14" key="1">
    <citation type="submission" date="2025-08" db="UniProtKB">
        <authorList>
            <consortium name="RefSeq"/>
        </authorList>
    </citation>
    <scope>IDENTIFICATION</scope>
</reference>
<feature type="compositionally biased region" description="Pro residues" evidence="10">
    <location>
        <begin position="172"/>
        <end position="197"/>
    </location>
</feature>
<feature type="region of interest" description="Disordered" evidence="10">
    <location>
        <begin position="130"/>
        <end position="199"/>
    </location>
</feature>
<dbReference type="OMA" id="RISEIIW"/>
<dbReference type="Proteomes" id="UP000189703">
    <property type="component" value="Unplaced"/>
</dbReference>
<dbReference type="InterPro" id="IPR008972">
    <property type="entry name" value="Cupredoxin"/>
</dbReference>
<evidence type="ECO:0000256" key="3">
    <source>
        <dbReference type="ARBA" id="ARBA00022729"/>
    </source>
</evidence>
<proteinExistence type="inferred from homology"/>
<accession>A0A1U8AWL0</accession>
<dbReference type="OrthoDB" id="959565at2759"/>
<dbReference type="InterPro" id="IPR003245">
    <property type="entry name" value="Phytocyanin_dom"/>
</dbReference>
<evidence type="ECO:0000256" key="11">
    <source>
        <dbReference type="SAM" id="SignalP"/>
    </source>
</evidence>
<sequence>MEPWRFLRFLFLMVAVCNLCLSQAHDFYVGGRFGWVLNPSEKYNDWAERNRFQVNDTLVFRYKKGEDSVLVTSPEHYYSCNTSEPIMTMVDGFSKFKFDRSGPFYFISGNPGSCAKGQRLIVVVLAVRSNTNSTPPPPPPQISPSIPSPPPTASPPKAPSPVSPAPSSKTPVPSPSPANSPVSPSPSSSPPVSPTPPSSSTTFTPSLVWVWVVSLVVNVVLASFNGSL</sequence>
<evidence type="ECO:0000256" key="4">
    <source>
        <dbReference type="ARBA" id="ARBA00023136"/>
    </source>
</evidence>
<dbReference type="STRING" id="4432.A0A1U8AWL0"/>
<dbReference type="FunFam" id="2.60.40.420:FF:000010">
    <property type="entry name" value="Early nodulin-like protein 1"/>
    <property type="match status" value="1"/>
</dbReference>
<dbReference type="Gene3D" id="2.60.40.420">
    <property type="entry name" value="Cupredoxins - blue copper proteins"/>
    <property type="match status" value="1"/>
</dbReference>
<name>A0A1U8AWL0_NELNU</name>
<dbReference type="Pfam" id="PF02298">
    <property type="entry name" value="Cu_bind_like"/>
    <property type="match status" value="1"/>
</dbReference>
<feature type="compositionally biased region" description="Pro residues" evidence="10">
    <location>
        <begin position="134"/>
        <end position="164"/>
    </location>
</feature>
<dbReference type="PROSITE" id="PS51485">
    <property type="entry name" value="PHYTOCYANIN"/>
    <property type="match status" value="1"/>
</dbReference>
<evidence type="ECO:0000256" key="10">
    <source>
        <dbReference type="SAM" id="MobiDB-lite"/>
    </source>
</evidence>
<keyword evidence="7" id="KW-0449">Lipoprotein</keyword>
<dbReference type="InterPro" id="IPR041846">
    <property type="entry name" value="ENL_dom"/>
</dbReference>
<evidence type="ECO:0000313" key="13">
    <source>
        <dbReference type="Proteomes" id="UP000189703"/>
    </source>
</evidence>
<dbReference type="GO" id="GO:0098552">
    <property type="term" value="C:side of membrane"/>
    <property type="evidence" value="ECO:0007669"/>
    <property type="project" value="UniProtKB-KW"/>
</dbReference>
<dbReference type="GO" id="GO:0005886">
    <property type="term" value="C:plasma membrane"/>
    <property type="evidence" value="ECO:0000318"/>
    <property type="project" value="GO_Central"/>
</dbReference>
<dbReference type="GO" id="GO:0012505">
    <property type="term" value="C:endomembrane system"/>
    <property type="evidence" value="ECO:0007669"/>
    <property type="project" value="UniProtKB-SubCell"/>
</dbReference>
<dbReference type="PANTHER" id="PTHR33021:SF185">
    <property type="entry name" value="EARLY NODULIN-LIKE PROTEIN 3-RELATED"/>
    <property type="match status" value="1"/>
</dbReference>
<comment type="similarity">
    <text evidence="8">Belongs to the early nodulin-like (ENODL) family.</text>
</comment>
<dbReference type="InParanoid" id="A0A1U8AWL0"/>
<keyword evidence="5" id="KW-1015">Disulfide bond</keyword>
<evidence type="ECO:0000313" key="14">
    <source>
        <dbReference type="RefSeq" id="XP_010272421.1"/>
    </source>
</evidence>
<dbReference type="KEGG" id="nnu:104608203"/>
<dbReference type="GO" id="GO:0009055">
    <property type="term" value="F:electron transfer activity"/>
    <property type="evidence" value="ECO:0007669"/>
    <property type="project" value="InterPro"/>
</dbReference>
<dbReference type="eggNOG" id="ENOG502RZ81">
    <property type="taxonomic scope" value="Eukaryota"/>
</dbReference>
<dbReference type="PANTHER" id="PTHR33021">
    <property type="entry name" value="BLUE COPPER PROTEIN"/>
    <property type="match status" value="1"/>
</dbReference>
<evidence type="ECO:0000256" key="2">
    <source>
        <dbReference type="ARBA" id="ARBA00022622"/>
    </source>
</evidence>
<gene>
    <name evidence="14" type="primary">LOC104608203</name>
</gene>
<evidence type="ECO:0000259" key="12">
    <source>
        <dbReference type="PROSITE" id="PS51485"/>
    </source>
</evidence>
<dbReference type="FunCoup" id="A0A1U8AWL0">
    <property type="interactions" value="241"/>
</dbReference>
<dbReference type="CDD" id="cd11019">
    <property type="entry name" value="OsENODL1_like"/>
    <property type="match status" value="1"/>
</dbReference>
<keyword evidence="3 11" id="KW-0732">Signal</keyword>
<organism evidence="13 14">
    <name type="scientific">Nelumbo nucifera</name>
    <name type="common">Sacred lotus</name>
    <dbReference type="NCBI Taxonomy" id="4432"/>
    <lineage>
        <taxon>Eukaryota</taxon>
        <taxon>Viridiplantae</taxon>
        <taxon>Streptophyta</taxon>
        <taxon>Embryophyta</taxon>
        <taxon>Tracheophyta</taxon>
        <taxon>Spermatophyta</taxon>
        <taxon>Magnoliopsida</taxon>
        <taxon>Proteales</taxon>
        <taxon>Nelumbonaceae</taxon>
        <taxon>Nelumbo</taxon>
    </lineage>
</organism>
<evidence type="ECO:0000256" key="6">
    <source>
        <dbReference type="ARBA" id="ARBA00023180"/>
    </source>
</evidence>
<keyword evidence="4" id="KW-0472">Membrane</keyword>
<keyword evidence="6" id="KW-0325">Glycoprotein</keyword>
<dbReference type="AlphaFoldDB" id="A0A1U8AWL0"/>
<feature type="signal peptide" evidence="11">
    <location>
        <begin position="1"/>
        <end position="22"/>
    </location>
</feature>
<evidence type="ECO:0000256" key="5">
    <source>
        <dbReference type="ARBA" id="ARBA00023157"/>
    </source>
</evidence>
<protein>
    <submittedName>
        <fullName evidence="14">Early nodulin-like protein 2</fullName>
    </submittedName>
</protein>
<evidence type="ECO:0000256" key="8">
    <source>
        <dbReference type="ARBA" id="ARBA00035011"/>
    </source>
</evidence>
<evidence type="ECO:0000256" key="1">
    <source>
        <dbReference type="ARBA" id="ARBA00004589"/>
    </source>
</evidence>
<comment type="subcellular location">
    <subcellularLocation>
        <location evidence="9">Endomembrane system</location>
        <topology evidence="9">Lipid-anchor</topology>
    </subcellularLocation>
    <subcellularLocation>
        <location evidence="1">Membrane</location>
        <topology evidence="1">Lipid-anchor</topology>
        <topology evidence="1">GPI-anchor</topology>
    </subcellularLocation>
</comment>
<dbReference type="GeneID" id="104608203"/>
<feature type="chain" id="PRO_5010531753" evidence="11">
    <location>
        <begin position="23"/>
        <end position="228"/>
    </location>
</feature>
<keyword evidence="13" id="KW-1185">Reference proteome</keyword>